<evidence type="ECO:0008006" key="4">
    <source>
        <dbReference type="Google" id="ProtNLM"/>
    </source>
</evidence>
<accession>A0ABD7F9V7</accession>
<reference evidence="2 3" key="1">
    <citation type="submission" date="2021-07" db="EMBL/GenBank/DDBJ databases">
        <title>FDA dAtabase for Regulatory Grade micrObial Sequences (FDA-ARGOS): Supporting development and validation of Infectious Disease Dx tests.</title>
        <authorList>
            <person name="Sproer C."/>
            <person name="Gronow S."/>
            <person name="Severitt S."/>
            <person name="Schroder I."/>
            <person name="Tallon L."/>
            <person name="Sadzewicz L."/>
            <person name="Zhao X."/>
            <person name="Boylan J."/>
            <person name="Ott S."/>
            <person name="Bowen H."/>
            <person name="Vavikolanu K."/>
            <person name="Mehta A."/>
            <person name="Aluvathingal J."/>
            <person name="Nadendla S."/>
            <person name="Lowell S."/>
            <person name="Myers T."/>
            <person name="Yan Y."/>
        </authorList>
    </citation>
    <scope>NUCLEOTIDE SEQUENCE [LARGE SCALE GENOMIC DNA]</scope>
    <source>
        <strain evidence="2 3">FDAARGOS_1401</strain>
    </source>
</reference>
<protein>
    <recommendedName>
        <fullName evidence="4">Type VI secretion protein</fullName>
    </recommendedName>
</protein>
<feature type="transmembrane region" description="Helical" evidence="1">
    <location>
        <begin position="38"/>
        <end position="60"/>
    </location>
</feature>
<evidence type="ECO:0000313" key="2">
    <source>
        <dbReference type="EMBL" id="QXZ22381.1"/>
    </source>
</evidence>
<dbReference type="Proteomes" id="UP000827069">
    <property type="component" value="Chromosome"/>
</dbReference>
<dbReference type="RefSeq" id="WP_005000971.1">
    <property type="nucleotide sequence ID" value="NZ_CP079898.1"/>
</dbReference>
<organism evidence="2 3">
    <name type="scientific">Acinetobacter septicus</name>
    <dbReference type="NCBI Taxonomy" id="465797"/>
    <lineage>
        <taxon>Bacteria</taxon>
        <taxon>Pseudomonadati</taxon>
        <taxon>Pseudomonadota</taxon>
        <taxon>Gammaproteobacteria</taxon>
        <taxon>Moraxellales</taxon>
        <taxon>Moraxellaceae</taxon>
        <taxon>Acinetobacter</taxon>
    </lineage>
</organism>
<keyword evidence="1" id="KW-0812">Transmembrane</keyword>
<evidence type="ECO:0000256" key="1">
    <source>
        <dbReference type="SAM" id="Phobius"/>
    </source>
</evidence>
<sequence length="513" mass="58251">MSKGIRWLIFALMVLLIFDWIVISYWKDIHLDVSASLLIKMLIVAPLALVFGFYALTYLFSYIKKKANHPVVSPVVEEERDLPLAEPFSLEVKQPLSILATALVTPFGNDVTQAMASLRSNTLAEPDPILKFQNTYPYLSRRIQAMPALNNQEKAFLKQENLSESLASRPLFTDRSKRVEQIMAHLFRELSLVFLSIDIKKLDSDLEENTKSAHQARLHPEWISQTKKSISEETPAIYRPLPSLKVLFILPTHILEIERNILSDILKQHLNLLDMGEQHELSYHIVDVENSDDTQRLIYDALLKHSNHDHDKHPQLLLMMGIDSWIDQQYLDIKFEGEKKAVNPSEGGFAVLFADQFLTTELEPIANISVPVRYQHRHSTAQQDPTIAENLVQVILHLQQAYNFNNQDKLFEMDELLFTDHGATQTNSLVELTSVSSHFQIEDDQIVSISPILNDTSAMAPGFSLTLALANTAEEQKQSILINNTGNQLGLSWLLTPPKKLLDESETELGEVS</sequence>
<proteinExistence type="predicted"/>
<gene>
    <name evidence="2" type="ORF">I6L31_11620</name>
</gene>
<name>A0ABD7F9V7_9GAMM</name>
<keyword evidence="1" id="KW-0472">Membrane</keyword>
<evidence type="ECO:0000313" key="3">
    <source>
        <dbReference type="Proteomes" id="UP000827069"/>
    </source>
</evidence>
<dbReference type="EMBL" id="CP079898">
    <property type="protein sequence ID" value="QXZ22381.1"/>
    <property type="molecule type" value="Genomic_DNA"/>
</dbReference>
<dbReference type="AlphaFoldDB" id="A0ABD7F9V7"/>
<keyword evidence="3" id="KW-1185">Reference proteome</keyword>
<feature type="transmembrane region" description="Helical" evidence="1">
    <location>
        <begin position="7"/>
        <end position="26"/>
    </location>
</feature>
<keyword evidence="1" id="KW-1133">Transmembrane helix</keyword>